<evidence type="ECO:0000313" key="2">
    <source>
        <dbReference type="EMBL" id="MCI70685.1"/>
    </source>
</evidence>
<feature type="non-terminal residue" evidence="2">
    <location>
        <position position="80"/>
    </location>
</feature>
<feature type="region of interest" description="Disordered" evidence="1">
    <location>
        <begin position="61"/>
        <end position="80"/>
    </location>
</feature>
<reference evidence="2 3" key="1">
    <citation type="journal article" date="2018" name="Front. Plant Sci.">
        <title>Red Clover (Trifolium pratense) and Zigzag Clover (T. medium) - A Picture of Genomic Similarities and Differences.</title>
        <authorList>
            <person name="Dluhosova J."/>
            <person name="Istvanek J."/>
            <person name="Nedelnik J."/>
            <person name="Repkova J."/>
        </authorList>
    </citation>
    <scope>NUCLEOTIDE SEQUENCE [LARGE SCALE GENOMIC DNA]</scope>
    <source>
        <strain evidence="3">cv. 10/8</strain>
        <tissue evidence="2">Leaf</tissue>
    </source>
</reference>
<organism evidence="2 3">
    <name type="scientific">Trifolium medium</name>
    <dbReference type="NCBI Taxonomy" id="97028"/>
    <lineage>
        <taxon>Eukaryota</taxon>
        <taxon>Viridiplantae</taxon>
        <taxon>Streptophyta</taxon>
        <taxon>Embryophyta</taxon>
        <taxon>Tracheophyta</taxon>
        <taxon>Spermatophyta</taxon>
        <taxon>Magnoliopsida</taxon>
        <taxon>eudicotyledons</taxon>
        <taxon>Gunneridae</taxon>
        <taxon>Pentapetalae</taxon>
        <taxon>rosids</taxon>
        <taxon>fabids</taxon>
        <taxon>Fabales</taxon>
        <taxon>Fabaceae</taxon>
        <taxon>Papilionoideae</taxon>
        <taxon>50 kb inversion clade</taxon>
        <taxon>NPAAA clade</taxon>
        <taxon>Hologalegina</taxon>
        <taxon>IRL clade</taxon>
        <taxon>Trifolieae</taxon>
        <taxon>Trifolium</taxon>
    </lineage>
</organism>
<dbReference type="Proteomes" id="UP000265520">
    <property type="component" value="Unassembled WGS sequence"/>
</dbReference>
<evidence type="ECO:0000313" key="3">
    <source>
        <dbReference type="Proteomes" id="UP000265520"/>
    </source>
</evidence>
<comment type="caution">
    <text evidence="2">The sequence shown here is derived from an EMBL/GenBank/DDBJ whole genome shotgun (WGS) entry which is preliminary data.</text>
</comment>
<feature type="non-terminal residue" evidence="2">
    <location>
        <position position="1"/>
    </location>
</feature>
<sequence>ANKLDAEFMVNMNIKITISVPAESSSMKHVEVPLNGEFPSISEEDVEEAVRNYLQIVKEDTGVKSSKKKRKRASVKKSAK</sequence>
<keyword evidence="3" id="KW-1185">Reference proteome</keyword>
<dbReference type="EMBL" id="LXQA010780610">
    <property type="protein sequence ID" value="MCI70685.1"/>
    <property type="molecule type" value="Genomic_DNA"/>
</dbReference>
<accession>A0A392UG21</accession>
<proteinExistence type="predicted"/>
<protein>
    <submittedName>
        <fullName evidence="2">Uncharacterized protein</fullName>
    </submittedName>
</protein>
<evidence type="ECO:0000256" key="1">
    <source>
        <dbReference type="SAM" id="MobiDB-lite"/>
    </source>
</evidence>
<dbReference type="AlphaFoldDB" id="A0A392UG21"/>
<name>A0A392UG21_9FABA</name>
<feature type="compositionally biased region" description="Basic residues" evidence="1">
    <location>
        <begin position="65"/>
        <end position="80"/>
    </location>
</feature>